<proteinExistence type="predicted"/>
<evidence type="ECO:0000313" key="3">
    <source>
        <dbReference type="Proteomes" id="UP001172778"/>
    </source>
</evidence>
<accession>A0ABT7DUS6</accession>
<protein>
    <submittedName>
        <fullName evidence="2">Uncharacterized protein</fullName>
    </submittedName>
</protein>
<evidence type="ECO:0000256" key="1">
    <source>
        <dbReference type="SAM" id="SignalP"/>
    </source>
</evidence>
<dbReference type="EMBL" id="JARRAF010000006">
    <property type="protein sequence ID" value="MDK2123734.1"/>
    <property type="molecule type" value="Genomic_DNA"/>
</dbReference>
<name>A0ABT7DUS6_9NEIS</name>
<dbReference type="Proteomes" id="UP001172778">
    <property type="component" value="Unassembled WGS sequence"/>
</dbReference>
<reference evidence="2" key="1">
    <citation type="submission" date="2023-03" db="EMBL/GenBank/DDBJ databases">
        <title>Chitinimonas shenzhenensis gen. nov., sp. nov., a novel member of family Burkholderiaceae isolated from activated sludge collected in Shen Zhen, China.</title>
        <authorList>
            <person name="Wang X."/>
        </authorList>
    </citation>
    <scope>NUCLEOTIDE SEQUENCE</scope>
    <source>
        <strain evidence="2">DQS-5</strain>
    </source>
</reference>
<feature type="chain" id="PRO_5046351589" evidence="1">
    <location>
        <begin position="24"/>
        <end position="251"/>
    </location>
</feature>
<comment type="caution">
    <text evidence="2">The sequence shown here is derived from an EMBL/GenBank/DDBJ whole genome shotgun (WGS) entry which is preliminary data.</text>
</comment>
<dbReference type="RefSeq" id="WP_284100041.1">
    <property type="nucleotide sequence ID" value="NZ_JARRAF010000006.1"/>
</dbReference>
<keyword evidence="3" id="KW-1185">Reference proteome</keyword>
<keyword evidence="1" id="KW-0732">Signal</keyword>
<organism evidence="2 3">
    <name type="scientific">Parachitinimonas caeni</name>
    <dbReference type="NCBI Taxonomy" id="3031301"/>
    <lineage>
        <taxon>Bacteria</taxon>
        <taxon>Pseudomonadati</taxon>
        <taxon>Pseudomonadota</taxon>
        <taxon>Betaproteobacteria</taxon>
        <taxon>Neisseriales</taxon>
        <taxon>Chitinibacteraceae</taxon>
        <taxon>Parachitinimonas</taxon>
    </lineage>
</organism>
<evidence type="ECO:0000313" key="2">
    <source>
        <dbReference type="EMBL" id="MDK2123734.1"/>
    </source>
</evidence>
<feature type="signal peptide" evidence="1">
    <location>
        <begin position="1"/>
        <end position="23"/>
    </location>
</feature>
<sequence length="251" mass="27051">MKPVRYTLLAMTALAATLSTAYADYDPDAQMLEGTVNASKIEVVLEDLDPNDGITPAITYMSTSANGSQNKAFSFFVVSSLFGSYDTGNNSVISQDHESEIAVETIFSKGKYTGSPVIFNQPLTSGGFLGGMSLQFKIPQAYSMQEMVQDVFFKLTPKTRARFKMPVTMSASKFANSEIMAMCTLYSGVGTMLINGSGQTYVNKEIKITDSFDGGPANFSDTYSGTLELVVDEVAGNQSRRVFARAGSSCN</sequence>
<gene>
    <name evidence="2" type="ORF">PZA18_06695</name>
</gene>